<evidence type="ECO:0000256" key="10">
    <source>
        <dbReference type="SAM" id="MobiDB-lite"/>
    </source>
</evidence>
<dbReference type="Gene3D" id="3.10.330.20">
    <property type="match status" value="1"/>
</dbReference>
<dbReference type="CDD" id="cd02440">
    <property type="entry name" value="AdoMet_MTases"/>
    <property type="match status" value="1"/>
</dbReference>
<dbReference type="PANTHER" id="PTHR12133:SF1">
    <property type="entry name" value="TRNA (ADENINE(58)-N(1))-METHYLTRANSFERASE, MITOCHONDRIAL"/>
    <property type="match status" value="1"/>
</dbReference>
<feature type="region of interest" description="Disordered" evidence="10">
    <location>
        <begin position="1"/>
        <end position="38"/>
    </location>
</feature>
<evidence type="ECO:0000313" key="13">
    <source>
        <dbReference type="Proteomes" id="UP000054314"/>
    </source>
</evidence>
<keyword evidence="4" id="KW-0949">S-adenosyl-L-methionine</keyword>
<evidence type="ECO:0000256" key="7">
    <source>
        <dbReference type="ARBA" id="ARBA00066181"/>
    </source>
</evidence>
<comment type="function">
    <text evidence="6">Catalyzes the S-adenosyl-L-methionine-dependent formation of N(1)-methyladenine at position 58 (m1A58) in tRNA.</text>
</comment>
<dbReference type="PROSITE" id="PS51620">
    <property type="entry name" value="SAM_TRM61"/>
    <property type="match status" value="1"/>
</dbReference>
<evidence type="ECO:0000256" key="5">
    <source>
        <dbReference type="ARBA" id="ARBA00022694"/>
    </source>
</evidence>
<dbReference type="Gene3D" id="3.40.50.150">
    <property type="entry name" value="Vaccinia Virus protein VP39"/>
    <property type="match status" value="1"/>
</dbReference>
<evidence type="ECO:0000256" key="4">
    <source>
        <dbReference type="ARBA" id="ARBA00022691"/>
    </source>
</evidence>
<sequence>MTTSSSAPGPRATTGPADDAPGGAPRDSVPGAVGATGATLRRGPLRVGERVQLTDPRGRLHTITLAADATFHTHKGYFRHDELIGGPEGSVVTSSGGVAYLALRPLLSDYVLSMPRGAAVVYPKDAGQIVAMADIYPGARVIEAGVGSGALTMSLLRAVGDHGYLHSIERREDFAAIARANVETFFGGPHPAWNLSIGDLSDVMPQVEGPGQVDRVVLDMLAPWENIDAVAHALAPGGVLVAYVATTTQLSRLAEDLRDDGRFTEPQAWESMVRGWHLEGLAVRPEHRMIGHTGFLLTTRRMADGVPAPERRRRPAKGAYPEHEWTPDDLGERPVSDKKIRRVRRDLGAVPPQGGDTTPPAAT</sequence>
<dbReference type="PANTHER" id="PTHR12133">
    <property type="entry name" value="TRNA (ADENINE(58)-N(1))-METHYLTRANSFERASE"/>
    <property type="match status" value="1"/>
</dbReference>
<dbReference type="Pfam" id="PF08704">
    <property type="entry name" value="GCD14"/>
    <property type="match status" value="1"/>
</dbReference>
<feature type="region of interest" description="Disordered" evidence="10">
    <location>
        <begin position="302"/>
        <end position="363"/>
    </location>
</feature>
<keyword evidence="13" id="KW-1185">Reference proteome</keyword>
<evidence type="ECO:0000256" key="8">
    <source>
        <dbReference type="ARBA" id="ARBA00069291"/>
    </source>
</evidence>
<accession>A0A0A0C2Y9</accession>
<evidence type="ECO:0000256" key="6">
    <source>
        <dbReference type="ARBA" id="ARBA00056761"/>
    </source>
</evidence>
<dbReference type="RefSeq" id="WP_035056707.1">
    <property type="nucleotide sequence ID" value="NZ_AXCZ01000005.1"/>
</dbReference>
<dbReference type="InterPro" id="IPR049470">
    <property type="entry name" value="TRM61_C"/>
</dbReference>
<comment type="caution">
    <text evidence="12">The sequence shown here is derived from an EMBL/GenBank/DDBJ whole genome shotgun (WGS) entry which is preliminary data.</text>
</comment>
<evidence type="ECO:0000256" key="2">
    <source>
        <dbReference type="ARBA" id="ARBA00022603"/>
    </source>
</evidence>
<gene>
    <name evidence="12" type="ORF">N869_13995</name>
</gene>
<keyword evidence="5" id="KW-0819">tRNA processing</keyword>
<evidence type="ECO:0000256" key="3">
    <source>
        <dbReference type="ARBA" id="ARBA00022679"/>
    </source>
</evidence>
<dbReference type="InterPro" id="IPR029063">
    <property type="entry name" value="SAM-dependent_MTases_sf"/>
</dbReference>
<dbReference type="Pfam" id="PF14801">
    <property type="entry name" value="TrmI-like_N"/>
    <property type="match status" value="1"/>
</dbReference>
<keyword evidence="3 12" id="KW-0808">Transferase</keyword>
<dbReference type="FunFam" id="3.10.330.20:FF:000001">
    <property type="entry name" value="tRNA (adenine(58)-N(1))-methyltransferase TrmI"/>
    <property type="match status" value="1"/>
</dbReference>
<dbReference type="Proteomes" id="UP000054314">
    <property type="component" value="Unassembled WGS sequence"/>
</dbReference>
<dbReference type="EC" id="2.1.1.220" evidence="1"/>
<organism evidence="12 13">
    <name type="scientific">Cellulomonas bogoriensis 69B4 = DSM 16987</name>
    <dbReference type="NCBI Taxonomy" id="1386082"/>
    <lineage>
        <taxon>Bacteria</taxon>
        <taxon>Bacillati</taxon>
        <taxon>Actinomycetota</taxon>
        <taxon>Actinomycetes</taxon>
        <taxon>Micrococcales</taxon>
        <taxon>Cellulomonadaceae</taxon>
        <taxon>Cellulomonas</taxon>
    </lineage>
</organism>
<evidence type="ECO:0000256" key="9">
    <source>
        <dbReference type="ARBA" id="ARBA00075788"/>
    </source>
</evidence>
<evidence type="ECO:0000313" key="12">
    <source>
        <dbReference type="EMBL" id="KGM14362.1"/>
    </source>
</evidence>
<name>A0A0A0C2Y9_9CELL</name>
<evidence type="ECO:0000259" key="11">
    <source>
        <dbReference type="Pfam" id="PF08704"/>
    </source>
</evidence>
<keyword evidence="2 12" id="KW-0489">Methyltransferase</keyword>
<dbReference type="AlphaFoldDB" id="A0A0A0C2Y9"/>
<feature type="compositionally biased region" description="Basic and acidic residues" evidence="10">
    <location>
        <begin position="320"/>
        <end position="338"/>
    </location>
</feature>
<dbReference type="GO" id="GO:0160107">
    <property type="term" value="F:tRNA (adenine(58)-N1)-methyltransferase activity"/>
    <property type="evidence" value="ECO:0007669"/>
    <property type="project" value="UniProtKB-EC"/>
</dbReference>
<dbReference type="GO" id="GO:0031515">
    <property type="term" value="C:tRNA (m1A) methyltransferase complex"/>
    <property type="evidence" value="ECO:0007669"/>
    <property type="project" value="InterPro"/>
</dbReference>
<dbReference type="FunFam" id="3.40.50.150:FF:000019">
    <property type="entry name" value="tRNA (adenine(58)-N(1))-methyltransferase TrmI"/>
    <property type="match status" value="1"/>
</dbReference>
<proteinExistence type="predicted"/>
<dbReference type="InterPro" id="IPR014816">
    <property type="entry name" value="tRNA_MeTrfase_Gcd14"/>
</dbReference>
<feature type="domain" description="tRNA (adenine(58)-N(1))-methyltransferase catalytic subunit TRM61 C-terminal" evidence="11">
    <location>
        <begin position="111"/>
        <end position="277"/>
    </location>
</feature>
<comment type="subunit">
    <text evidence="7">Homotetramer composed of a dimer of dimers.</text>
</comment>
<protein>
    <recommendedName>
        <fullName evidence="8">tRNA (adenine(58)-N(1))-methyltransferase TrmI</fullName>
        <ecNumber evidence="1">2.1.1.220</ecNumber>
    </recommendedName>
    <alternativeName>
        <fullName evidence="9">tRNA(m1A58)-methyltransferase</fullName>
    </alternativeName>
</protein>
<dbReference type="EMBL" id="AXCZ01000005">
    <property type="protein sequence ID" value="KGM14362.1"/>
    <property type="molecule type" value="Genomic_DNA"/>
</dbReference>
<dbReference type="SUPFAM" id="SSF53335">
    <property type="entry name" value="S-adenosyl-L-methionine-dependent methyltransferases"/>
    <property type="match status" value="1"/>
</dbReference>
<reference evidence="12 13" key="1">
    <citation type="submission" date="2013-08" db="EMBL/GenBank/DDBJ databases">
        <title>Genome sequencing of Cellulomonas bogoriensis 69B4.</title>
        <authorList>
            <person name="Chen F."/>
            <person name="Li Y."/>
            <person name="Wang G."/>
        </authorList>
    </citation>
    <scope>NUCLEOTIDE SEQUENCE [LARGE SCALE GENOMIC DNA]</scope>
    <source>
        <strain evidence="12 13">69B4</strain>
    </source>
</reference>
<dbReference type="GO" id="GO:0030488">
    <property type="term" value="P:tRNA methylation"/>
    <property type="evidence" value="ECO:0007669"/>
    <property type="project" value="InterPro"/>
</dbReference>
<evidence type="ECO:0000256" key="1">
    <source>
        <dbReference type="ARBA" id="ARBA00012796"/>
    </source>
</evidence>